<dbReference type="Proteomes" id="UP000434957">
    <property type="component" value="Unassembled WGS sequence"/>
</dbReference>
<comment type="caution">
    <text evidence="2">The sequence shown here is derived from an EMBL/GenBank/DDBJ whole genome shotgun (WGS) entry which is preliminary data.</text>
</comment>
<name>A0A6A4EDK6_9STRA</name>
<gene>
    <name evidence="1" type="ORF">PR001_g17849</name>
    <name evidence="2" type="ORF">PR003_g18762</name>
</gene>
<dbReference type="Proteomes" id="UP000429607">
    <property type="component" value="Unassembled WGS sequence"/>
</dbReference>
<keyword evidence="4" id="KW-1185">Reference proteome</keyword>
<evidence type="ECO:0000313" key="4">
    <source>
        <dbReference type="Proteomes" id="UP000434957"/>
    </source>
</evidence>
<organism evidence="2 4">
    <name type="scientific">Phytophthora rubi</name>
    <dbReference type="NCBI Taxonomy" id="129364"/>
    <lineage>
        <taxon>Eukaryota</taxon>
        <taxon>Sar</taxon>
        <taxon>Stramenopiles</taxon>
        <taxon>Oomycota</taxon>
        <taxon>Peronosporomycetes</taxon>
        <taxon>Peronosporales</taxon>
        <taxon>Peronosporaceae</taxon>
        <taxon>Phytophthora</taxon>
    </lineage>
</organism>
<evidence type="ECO:0000313" key="1">
    <source>
        <dbReference type="EMBL" id="KAE9003909.1"/>
    </source>
</evidence>
<accession>A0A6A4EDK6</accession>
<reference evidence="2 4" key="1">
    <citation type="submission" date="2018-08" db="EMBL/GenBank/DDBJ databases">
        <title>Genomic investigation of the strawberry pathogen Phytophthora fragariae indicates pathogenicity is determined by transcriptional variation in three key races.</title>
        <authorList>
            <person name="Adams T.M."/>
            <person name="Armitage A.D."/>
            <person name="Sobczyk M.K."/>
            <person name="Bates H.J."/>
            <person name="Dunwell J.M."/>
            <person name="Nellist C.F."/>
            <person name="Harrison R.J."/>
        </authorList>
    </citation>
    <scope>NUCLEOTIDE SEQUENCE [LARGE SCALE GENOMIC DNA]</scope>
    <source>
        <strain evidence="1 3">SCRP249</strain>
        <strain evidence="2 4">SCRP333</strain>
    </source>
</reference>
<proteinExistence type="predicted"/>
<feature type="non-terminal residue" evidence="2">
    <location>
        <position position="1"/>
    </location>
</feature>
<sequence>TLVATPEDLPYWTTVKPMIQPKSVPNQYIYAPFSGGVFSSGGQIECERVLAPESREMVVVGKYGNFDHFD</sequence>
<dbReference type="EMBL" id="QXFT01001532">
    <property type="protein sequence ID" value="KAE9316263.1"/>
    <property type="molecule type" value="Genomic_DNA"/>
</dbReference>
<dbReference type="AlphaFoldDB" id="A0A6A4EDK6"/>
<evidence type="ECO:0000313" key="3">
    <source>
        <dbReference type="Proteomes" id="UP000429607"/>
    </source>
</evidence>
<protein>
    <submittedName>
        <fullName evidence="2">Uncharacterized protein</fullName>
    </submittedName>
</protein>
<dbReference type="EMBL" id="QXFV01001521">
    <property type="protein sequence ID" value="KAE9003909.1"/>
    <property type="molecule type" value="Genomic_DNA"/>
</dbReference>
<evidence type="ECO:0000313" key="2">
    <source>
        <dbReference type="EMBL" id="KAE9316263.1"/>
    </source>
</evidence>